<dbReference type="AlphaFoldDB" id="A0A846Z8X0"/>
<gene>
    <name evidence="10" type="ORF">HGB48_26180</name>
</gene>
<evidence type="ECO:0000256" key="4">
    <source>
        <dbReference type="ARBA" id="ARBA00022797"/>
    </source>
</evidence>
<organism evidence="10 11">
    <name type="scientific">Actinomadura latina</name>
    <dbReference type="NCBI Taxonomy" id="163603"/>
    <lineage>
        <taxon>Bacteria</taxon>
        <taxon>Bacillati</taxon>
        <taxon>Actinomycetota</taxon>
        <taxon>Actinomycetes</taxon>
        <taxon>Streptosporangiales</taxon>
        <taxon>Thermomonosporaceae</taxon>
        <taxon>Actinomadura</taxon>
    </lineage>
</organism>
<feature type="domain" description="VOC" evidence="9">
    <location>
        <begin position="144"/>
        <end position="269"/>
    </location>
</feature>
<sequence length="294" mass="33020">MKEDLQLGYLVIDATDLDHWDRFMRNTIGFMPGPVLHDGTRCYRMDKWYSRFQVQPGERDDVAVIGLVARTPAVLADLRERIEDAGITVTDAGAALRKRRHVGELICFKAPGGVQVEVAASPVQSQVPFHSPAVPNGFLTGLQGLGHAVLMVEDLTEAETFWLDVLGFELSDGSSEETPNGESRAVFLHCNRRHHSIALVRRPERSTYAKNLLHFMIQANEMDAVGLAFDRALDAKLRIPRSLGRHPNDRMFSFYATTPGGFDYEFGWGAVEVDDDWEVAQYDHISAWGHRRLT</sequence>
<comment type="caution">
    <text evidence="10">The sequence shown here is derived from an EMBL/GenBank/DDBJ whole genome shotgun (WGS) entry which is preliminary data.</text>
</comment>
<dbReference type="PROSITE" id="PS00082">
    <property type="entry name" value="EXTRADIOL_DIOXYGENAS"/>
    <property type="match status" value="1"/>
</dbReference>
<evidence type="ECO:0000259" key="9">
    <source>
        <dbReference type="PROSITE" id="PS51819"/>
    </source>
</evidence>
<reference evidence="10 11" key="1">
    <citation type="submission" date="2020-04" db="EMBL/GenBank/DDBJ databases">
        <title>MicrobeNet Type strains.</title>
        <authorList>
            <person name="Nicholson A.C."/>
        </authorList>
    </citation>
    <scope>NUCLEOTIDE SEQUENCE [LARGE SCALE GENOMIC DNA]</scope>
    <source>
        <strain evidence="10 11">ATCC BAA-277</strain>
    </source>
</reference>
<feature type="domain" description="VOC" evidence="9">
    <location>
        <begin position="6"/>
        <end position="121"/>
    </location>
</feature>
<keyword evidence="6 8" id="KW-0560">Oxidoreductase</keyword>
<evidence type="ECO:0000256" key="7">
    <source>
        <dbReference type="ARBA" id="ARBA00023004"/>
    </source>
</evidence>
<comment type="cofactor">
    <cofactor evidence="1 8">
        <name>Fe(2+)</name>
        <dbReference type="ChEBI" id="CHEBI:29033"/>
    </cofactor>
</comment>
<dbReference type="RefSeq" id="WP_083947115.1">
    <property type="nucleotide sequence ID" value="NZ_JAAXPI010000049.1"/>
</dbReference>
<comment type="similarity">
    <text evidence="2 8">Belongs to the extradiol ring-cleavage dioxygenase family.</text>
</comment>
<keyword evidence="3" id="KW-0479">Metal-binding</keyword>
<dbReference type="InterPro" id="IPR004360">
    <property type="entry name" value="Glyas_Fos-R_dOase_dom"/>
</dbReference>
<dbReference type="Pfam" id="PF00903">
    <property type="entry name" value="Glyoxalase"/>
    <property type="match status" value="1"/>
</dbReference>
<keyword evidence="11" id="KW-1185">Reference proteome</keyword>
<protein>
    <submittedName>
        <fullName evidence="10">2,3-dihydroxybiphenyl 1,2-dioxygenase</fullName>
    </submittedName>
</protein>
<evidence type="ECO:0000256" key="1">
    <source>
        <dbReference type="ARBA" id="ARBA00001954"/>
    </source>
</evidence>
<evidence type="ECO:0000313" key="11">
    <source>
        <dbReference type="Proteomes" id="UP000579250"/>
    </source>
</evidence>
<keyword evidence="5 8" id="KW-0223">Dioxygenase</keyword>
<keyword evidence="4 8" id="KW-0058">Aromatic hydrocarbons catabolism</keyword>
<dbReference type="InterPro" id="IPR037523">
    <property type="entry name" value="VOC_core"/>
</dbReference>
<dbReference type="Pfam" id="PF22632">
    <property type="entry name" value="BphC_D1"/>
    <property type="match status" value="1"/>
</dbReference>
<accession>A0A846Z8X0</accession>
<dbReference type="Proteomes" id="UP000579250">
    <property type="component" value="Unassembled WGS sequence"/>
</dbReference>
<dbReference type="GO" id="GO:0008198">
    <property type="term" value="F:ferrous iron binding"/>
    <property type="evidence" value="ECO:0007669"/>
    <property type="project" value="InterPro"/>
</dbReference>
<evidence type="ECO:0000313" key="10">
    <source>
        <dbReference type="EMBL" id="NKZ07204.1"/>
    </source>
</evidence>
<evidence type="ECO:0000256" key="8">
    <source>
        <dbReference type="RuleBase" id="RU000683"/>
    </source>
</evidence>
<dbReference type="CDD" id="cd07252">
    <property type="entry name" value="BphC1-RGP6_N_like"/>
    <property type="match status" value="1"/>
</dbReference>
<dbReference type="GO" id="GO:0051213">
    <property type="term" value="F:dioxygenase activity"/>
    <property type="evidence" value="ECO:0007669"/>
    <property type="project" value="UniProtKB-KW"/>
</dbReference>
<dbReference type="SUPFAM" id="SSF54593">
    <property type="entry name" value="Glyoxalase/Bleomycin resistance protein/Dihydroxybiphenyl dioxygenase"/>
    <property type="match status" value="2"/>
</dbReference>
<dbReference type="InterPro" id="IPR000486">
    <property type="entry name" value="Xdiol_ring_cleave_dOase_1/2"/>
</dbReference>
<name>A0A846Z8X0_9ACTN</name>
<evidence type="ECO:0000256" key="2">
    <source>
        <dbReference type="ARBA" id="ARBA00008784"/>
    </source>
</evidence>
<dbReference type="Gene3D" id="3.10.180.10">
    <property type="entry name" value="2,3-Dihydroxybiphenyl 1,2-Dioxygenase, domain 1"/>
    <property type="match status" value="2"/>
</dbReference>
<dbReference type="InterPro" id="IPR029068">
    <property type="entry name" value="Glyas_Bleomycin-R_OHBP_Dase"/>
</dbReference>
<dbReference type="PROSITE" id="PS51819">
    <property type="entry name" value="VOC"/>
    <property type="match status" value="2"/>
</dbReference>
<keyword evidence="7 8" id="KW-0408">Iron</keyword>
<dbReference type="CDD" id="cd07237">
    <property type="entry name" value="BphC1-RGP6_C_like"/>
    <property type="match status" value="1"/>
</dbReference>
<dbReference type="EMBL" id="JAAXPI010000049">
    <property type="protein sequence ID" value="NKZ07204.1"/>
    <property type="molecule type" value="Genomic_DNA"/>
</dbReference>
<evidence type="ECO:0000256" key="5">
    <source>
        <dbReference type="ARBA" id="ARBA00022964"/>
    </source>
</evidence>
<evidence type="ECO:0000256" key="3">
    <source>
        <dbReference type="ARBA" id="ARBA00022723"/>
    </source>
</evidence>
<proteinExistence type="inferred from homology"/>
<evidence type="ECO:0000256" key="6">
    <source>
        <dbReference type="ARBA" id="ARBA00023002"/>
    </source>
</evidence>